<dbReference type="NCBIfam" id="NF000955">
    <property type="entry name" value="PRK00099.1-1"/>
    <property type="match status" value="1"/>
</dbReference>
<dbReference type="EMBL" id="VSSQ01003430">
    <property type="protein sequence ID" value="MPM20652.1"/>
    <property type="molecule type" value="Genomic_DNA"/>
</dbReference>
<reference evidence="4" key="1">
    <citation type="submission" date="2019-08" db="EMBL/GenBank/DDBJ databases">
        <authorList>
            <person name="Kucharzyk K."/>
            <person name="Murdoch R.W."/>
            <person name="Higgins S."/>
            <person name="Loffler F."/>
        </authorList>
    </citation>
    <scope>NUCLEOTIDE SEQUENCE</scope>
</reference>
<evidence type="ECO:0000256" key="3">
    <source>
        <dbReference type="ARBA" id="ARBA00023274"/>
    </source>
</evidence>
<proteinExistence type="inferred from homology"/>
<dbReference type="AlphaFoldDB" id="A0A644XWN1"/>
<gene>
    <name evidence="4" type="primary">rplJ_24</name>
    <name evidence="4" type="ORF">SDC9_67088</name>
</gene>
<evidence type="ECO:0000313" key="4">
    <source>
        <dbReference type="EMBL" id="MPM20652.1"/>
    </source>
</evidence>
<dbReference type="PANTHER" id="PTHR11560">
    <property type="entry name" value="39S RIBOSOMAL PROTEIN L10, MITOCHONDRIAL"/>
    <property type="match status" value="1"/>
</dbReference>
<dbReference type="Gene3D" id="3.30.70.1730">
    <property type="match status" value="1"/>
</dbReference>
<comment type="caution">
    <text evidence="4">The sequence shown here is derived from an EMBL/GenBank/DDBJ whole genome shotgun (WGS) entry which is preliminary data.</text>
</comment>
<dbReference type="InterPro" id="IPR043141">
    <property type="entry name" value="Ribosomal_uL10-like_sf"/>
</dbReference>
<dbReference type="SUPFAM" id="SSF160369">
    <property type="entry name" value="Ribosomal protein L10-like"/>
    <property type="match status" value="1"/>
</dbReference>
<dbReference type="Pfam" id="PF00466">
    <property type="entry name" value="Ribosomal_L10"/>
    <property type="match status" value="1"/>
</dbReference>
<dbReference type="HAMAP" id="MF_00362">
    <property type="entry name" value="Ribosomal_uL10"/>
    <property type="match status" value="1"/>
</dbReference>
<dbReference type="InterPro" id="IPR001790">
    <property type="entry name" value="Ribosomal_uL10"/>
</dbReference>
<comment type="similarity">
    <text evidence="1">Belongs to the universal ribosomal protein uL10 family.</text>
</comment>
<dbReference type="GO" id="GO:0005840">
    <property type="term" value="C:ribosome"/>
    <property type="evidence" value="ECO:0007669"/>
    <property type="project" value="UniProtKB-KW"/>
</dbReference>
<name>A0A644XWN1_9ZZZZ</name>
<evidence type="ECO:0000256" key="2">
    <source>
        <dbReference type="ARBA" id="ARBA00022980"/>
    </source>
</evidence>
<sequence>MKTKEDKNQIVAELTETLKKYDVVYVTDILGLNAEQTSTFRRMCFKRNIKLQMVKNTLLKMALENSGRDFSELIPVLKGSSAVMLSDVPKAPAALIQEFRKKAKLPLLKGAYVMEMTVVGDEQLGFLASIKTKNELVADVLLALKSPAVKVAGALQTVVDKDAA</sequence>
<dbReference type="CDD" id="cd05797">
    <property type="entry name" value="Ribosomal_L10"/>
    <property type="match status" value="1"/>
</dbReference>
<keyword evidence="2 4" id="KW-0689">Ribosomal protein</keyword>
<evidence type="ECO:0000256" key="1">
    <source>
        <dbReference type="ARBA" id="ARBA00008889"/>
    </source>
</evidence>
<protein>
    <submittedName>
        <fullName evidence="4">50S ribosomal protein L10</fullName>
    </submittedName>
</protein>
<accession>A0A644XWN1</accession>
<dbReference type="GO" id="GO:1990904">
    <property type="term" value="C:ribonucleoprotein complex"/>
    <property type="evidence" value="ECO:0007669"/>
    <property type="project" value="UniProtKB-KW"/>
</dbReference>
<dbReference type="InterPro" id="IPR022973">
    <property type="entry name" value="Ribosomal_uL10_bac"/>
</dbReference>
<organism evidence="4">
    <name type="scientific">bioreactor metagenome</name>
    <dbReference type="NCBI Taxonomy" id="1076179"/>
    <lineage>
        <taxon>unclassified sequences</taxon>
        <taxon>metagenomes</taxon>
        <taxon>ecological metagenomes</taxon>
    </lineage>
</organism>
<dbReference type="InterPro" id="IPR047865">
    <property type="entry name" value="Ribosomal_uL10_bac_type"/>
</dbReference>
<keyword evidence="3" id="KW-0687">Ribonucleoprotein</keyword>